<evidence type="ECO:0000256" key="10">
    <source>
        <dbReference type="SAM" id="Phobius"/>
    </source>
</evidence>
<proteinExistence type="inferred from homology"/>
<reference evidence="12" key="1">
    <citation type="journal article" date="2021" name="Genome Biol. Evol.">
        <title>A High-Quality Reference Genome for a Parasitic Bivalve with Doubly Uniparental Inheritance (Bivalvia: Unionida).</title>
        <authorList>
            <person name="Smith C.H."/>
        </authorList>
    </citation>
    <scope>NUCLEOTIDE SEQUENCE</scope>
    <source>
        <strain evidence="12">CHS0354</strain>
    </source>
</reference>
<dbReference type="InterPro" id="IPR000276">
    <property type="entry name" value="GPCR_Rhodpsn"/>
</dbReference>
<feature type="transmembrane region" description="Helical" evidence="10">
    <location>
        <begin position="31"/>
        <end position="58"/>
    </location>
</feature>
<gene>
    <name evidence="12" type="ORF">CHS0354_015175</name>
</gene>
<evidence type="ECO:0000256" key="7">
    <source>
        <dbReference type="ARBA" id="ARBA00023170"/>
    </source>
</evidence>
<dbReference type="CDD" id="cd00637">
    <property type="entry name" value="7tm_classA_rhodopsin-like"/>
    <property type="match status" value="1"/>
</dbReference>
<accession>A0AAE0SCT0</accession>
<dbReference type="PANTHER" id="PTHR24230:SF0">
    <property type="entry name" value="G-PROTEIN COUPLED RECEPTORS FAMILY 1 PROFILE DOMAIN-CONTAINING PROTEIN"/>
    <property type="match status" value="1"/>
</dbReference>
<evidence type="ECO:0000313" key="12">
    <source>
        <dbReference type="EMBL" id="KAK3589670.1"/>
    </source>
</evidence>
<comment type="similarity">
    <text evidence="9">Belongs to the G-protein coupled receptor 1 family.</text>
</comment>
<name>A0AAE0SCT0_9BIVA</name>
<feature type="transmembrane region" description="Helical" evidence="10">
    <location>
        <begin position="192"/>
        <end position="213"/>
    </location>
</feature>
<feature type="transmembrane region" description="Helical" evidence="10">
    <location>
        <begin position="372"/>
        <end position="391"/>
    </location>
</feature>
<evidence type="ECO:0000256" key="4">
    <source>
        <dbReference type="ARBA" id="ARBA00022989"/>
    </source>
</evidence>
<dbReference type="PANTHER" id="PTHR24230">
    <property type="entry name" value="G-PROTEIN COUPLED RECEPTOR"/>
    <property type="match status" value="1"/>
</dbReference>
<keyword evidence="8 9" id="KW-0807">Transducer</keyword>
<evidence type="ECO:0000259" key="11">
    <source>
        <dbReference type="PROSITE" id="PS50262"/>
    </source>
</evidence>
<evidence type="ECO:0000256" key="1">
    <source>
        <dbReference type="ARBA" id="ARBA00004651"/>
    </source>
</evidence>
<feature type="transmembrane region" description="Helical" evidence="10">
    <location>
        <begin position="150"/>
        <end position="172"/>
    </location>
</feature>
<dbReference type="Gene3D" id="1.20.1070.10">
    <property type="entry name" value="Rhodopsin 7-helix transmembrane proteins"/>
    <property type="match status" value="1"/>
</dbReference>
<dbReference type="GO" id="GO:0008528">
    <property type="term" value="F:G protein-coupled peptide receptor activity"/>
    <property type="evidence" value="ECO:0007669"/>
    <property type="project" value="TreeGrafter"/>
</dbReference>
<dbReference type="SUPFAM" id="SSF81321">
    <property type="entry name" value="Family A G protein-coupled receptor-like"/>
    <property type="match status" value="1"/>
</dbReference>
<keyword evidence="2" id="KW-1003">Cell membrane</keyword>
<dbReference type="PRINTS" id="PR00237">
    <property type="entry name" value="GPCRRHODOPSN"/>
</dbReference>
<reference evidence="12" key="2">
    <citation type="journal article" date="2021" name="Genome Biol. Evol.">
        <title>Developing a high-quality reference genome for a parasitic bivalve with doubly uniparental inheritance (Bivalvia: Unionida).</title>
        <authorList>
            <person name="Smith C.H."/>
        </authorList>
    </citation>
    <scope>NUCLEOTIDE SEQUENCE</scope>
    <source>
        <strain evidence="12">CHS0354</strain>
        <tissue evidence="12">Mantle</tissue>
    </source>
</reference>
<dbReference type="PROSITE" id="PS00237">
    <property type="entry name" value="G_PROTEIN_RECEP_F1_1"/>
    <property type="match status" value="1"/>
</dbReference>
<evidence type="ECO:0000256" key="3">
    <source>
        <dbReference type="ARBA" id="ARBA00022692"/>
    </source>
</evidence>
<dbReference type="GO" id="GO:0007218">
    <property type="term" value="P:neuropeptide signaling pathway"/>
    <property type="evidence" value="ECO:0007669"/>
    <property type="project" value="TreeGrafter"/>
</dbReference>
<dbReference type="GO" id="GO:0005886">
    <property type="term" value="C:plasma membrane"/>
    <property type="evidence" value="ECO:0007669"/>
    <property type="project" value="UniProtKB-SubCell"/>
</dbReference>
<feature type="domain" description="G-protein coupled receptors family 1 profile" evidence="11">
    <location>
        <begin position="50"/>
        <end position="407"/>
    </location>
</feature>
<dbReference type="InterPro" id="IPR017452">
    <property type="entry name" value="GPCR_Rhodpsn_7TM"/>
</dbReference>
<keyword evidence="6 10" id="KW-0472">Membrane</keyword>
<keyword evidence="3 9" id="KW-0812">Transmembrane</keyword>
<keyword evidence="7 9" id="KW-0675">Receptor</keyword>
<organism evidence="12 13">
    <name type="scientific">Potamilus streckersoni</name>
    <dbReference type="NCBI Taxonomy" id="2493646"/>
    <lineage>
        <taxon>Eukaryota</taxon>
        <taxon>Metazoa</taxon>
        <taxon>Spiralia</taxon>
        <taxon>Lophotrochozoa</taxon>
        <taxon>Mollusca</taxon>
        <taxon>Bivalvia</taxon>
        <taxon>Autobranchia</taxon>
        <taxon>Heteroconchia</taxon>
        <taxon>Palaeoheterodonta</taxon>
        <taxon>Unionida</taxon>
        <taxon>Unionoidea</taxon>
        <taxon>Unionidae</taxon>
        <taxon>Ambleminae</taxon>
        <taxon>Lampsilini</taxon>
        <taxon>Potamilus</taxon>
    </lineage>
</organism>
<evidence type="ECO:0000313" key="13">
    <source>
        <dbReference type="Proteomes" id="UP001195483"/>
    </source>
</evidence>
<dbReference type="Pfam" id="PF00001">
    <property type="entry name" value="7tm_1"/>
    <property type="match status" value="1"/>
</dbReference>
<dbReference type="AlphaFoldDB" id="A0AAE0SCT0"/>
<feature type="transmembrane region" description="Helical" evidence="10">
    <location>
        <begin position="70"/>
        <end position="91"/>
    </location>
</feature>
<dbReference type="Proteomes" id="UP001195483">
    <property type="component" value="Unassembled WGS sequence"/>
</dbReference>
<keyword evidence="13" id="KW-1185">Reference proteome</keyword>
<dbReference type="PROSITE" id="PS50262">
    <property type="entry name" value="G_PROTEIN_RECEP_F1_2"/>
    <property type="match status" value="1"/>
</dbReference>
<reference evidence="12" key="3">
    <citation type="submission" date="2023-05" db="EMBL/GenBank/DDBJ databases">
        <authorList>
            <person name="Smith C.H."/>
        </authorList>
    </citation>
    <scope>NUCLEOTIDE SEQUENCE</scope>
    <source>
        <strain evidence="12">CHS0354</strain>
        <tissue evidence="12">Mantle</tissue>
    </source>
</reference>
<sequence>MSVNENKTILLIDIADRNVSQFYFKFEMPNYIFILYTLYLAGSMTIGVPGNSIILAIYYKHKPSTNVDCYILSIAVLDLVCLVVTVPIYILIQTNIWDVININSLCKALNFTGQIVTFAESFLLCVMAAERFLKVCRPKSQISLDRRGKYIVLSIILSTIVISVPNLLFSWIDYRRSCIPVTNPPSLASAFFLLSVSLFIIMFGIVSFCYASVAKTLFQSAMNTAQYSTTSRKIIQRNKINPLSYQTDLMPTTSFKIDQLTTETSLSMQTNVTSIQNAAINVSLNQVTGEAICFGKEDSNRDNINLDVTKDNKNYGNDLIVLRKPAKSTYHISGIHADDMTQVEHITANVTPREQLVPDSIENMSLPQKKRLFRTTKVSFLITITFIISWLPEPYQIIQRTAMAADC</sequence>
<protein>
    <recommendedName>
        <fullName evidence="11">G-protein coupled receptors family 1 profile domain-containing protein</fullName>
    </recommendedName>
</protein>
<evidence type="ECO:0000256" key="9">
    <source>
        <dbReference type="RuleBase" id="RU000688"/>
    </source>
</evidence>
<evidence type="ECO:0000256" key="8">
    <source>
        <dbReference type="ARBA" id="ARBA00023224"/>
    </source>
</evidence>
<dbReference type="EMBL" id="JAEAOA010000943">
    <property type="protein sequence ID" value="KAK3589670.1"/>
    <property type="molecule type" value="Genomic_DNA"/>
</dbReference>
<evidence type="ECO:0000256" key="6">
    <source>
        <dbReference type="ARBA" id="ARBA00023136"/>
    </source>
</evidence>
<evidence type="ECO:0000256" key="5">
    <source>
        <dbReference type="ARBA" id="ARBA00023040"/>
    </source>
</evidence>
<comment type="caution">
    <text evidence="12">The sequence shown here is derived from an EMBL/GenBank/DDBJ whole genome shotgun (WGS) entry which is preliminary data.</text>
</comment>
<evidence type="ECO:0000256" key="2">
    <source>
        <dbReference type="ARBA" id="ARBA00022475"/>
    </source>
</evidence>
<keyword evidence="4 10" id="KW-1133">Transmembrane helix</keyword>
<keyword evidence="5 9" id="KW-0297">G-protein coupled receptor</keyword>
<comment type="subcellular location">
    <subcellularLocation>
        <location evidence="1">Cell membrane</location>
        <topology evidence="1">Multi-pass membrane protein</topology>
    </subcellularLocation>
</comment>